<proteinExistence type="predicted"/>
<reference evidence="3 4" key="1">
    <citation type="submission" date="2020-03" db="EMBL/GenBank/DDBJ databases">
        <authorList>
            <person name="Kim M.K."/>
        </authorList>
    </citation>
    <scope>NUCLEOTIDE SEQUENCE [LARGE SCALE GENOMIC DNA]</scope>
    <source>
        <strain evidence="3 4">BT328</strain>
    </source>
</reference>
<evidence type="ECO:0000259" key="2">
    <source>
        <dbReference type="PROSITE" id="PS51688"/>
    </source>
</evidence>
<dbReference type="EMBL" id="CP050063">
    <property type="protein sequence ID" value="QIP17298.1"/>
    <property type="molecule type" value="Genomic_DNA"/>
</dbReference>
<feature type="coiled-coil region" evidence="1">
    <location>
        <begin position="511"/>
        <end position="548"/>
    </location>
</feature>
<dbReference type="Proteomes" id="UP000501802">
    <property type="component" value="Chromosome"/>
</dbReference>
<gene>
    <name evidence="3" type="ORF">G8759_33980</name>
</gene>
<accession>A0A6G9AY70</accession>
<name>A0A6G9AY70_9BACT</name>
<dbReference type="Pfam" id="PF13884">
    <property type="entry name" value="Peptidase_S74"/>
    <property type="match status" value="1"/>
</dbReference>
<dbReference type="AlphaFoldDB" id="A0A6G9AY70"/>
<dbReference type="KEGG" id="spib:G8759_33980"/>
<protein>
    <recommendedName>
        <fullName evidence="2">Peptidase S74 domain-containing protein</fullName>
    </recommendedName>
</protein>
<feature type="domain" description="Peptidase S74" evidence="2">
    <location>
        <begin position="417"/>
        <end position="528"/>
    </location>
</feature>
<sequence length="556" mass="57485">MKNSVLQMWAVFLLIWLSMTKGNTFAQVRIGPGTGAIDGSVTLEIKSGPYSSGNPYRGLLVPTLTANQRNQIQNPATGLLIFNTNTKQIEVNTGTTTSPIWTPGGITGTSSSSSGAWSLTGNAGTVSNTNFLGTTDNVSLWFRVNNQNAGRIDPTLFNVGLGYSALSTSTTGQGNTASGAYTLYYNTTGGYNTASGFQALHNNSSGSGNTASGTIALLANTVGNDNAAFGSTALQNNTTGSTNAGFGAGALKQNTTGNYNTASGAGALQNNTSANGNSALGHNALATNTTGYANIGVGEDALSANVDGHDNVALGTASMTSNTNGIGNVASGNLALRLNTTGQNNTASGLLSLQYNTIGSYNTALGYNAGPLVANGGLTNTTAIGANAIVSASNQIVLGDNNITALRCNVQTITSLSDVRIKENIRDNVPGLSFITKLTPITYNIDKAKEARLLGYPLATVKEDKILHSGFAAQDVEAAAKEIGYDFEGVSQQADGQYYTLGYTLFVIPLVQSVKELNTEVENLKAKLKATTAAYDQLSAQVKQMQHLLGLAKTKN</sequence>
<keyword evidence="4" id="KW-1185">Reference proteome</keyword>
<evidence type="ECO:0000256" key="1">
    <source>
        <dbReference type="SAM" id="Coils"/>
    </source>
</evidence>
<dbReference type="Gene3D" id="2.150.10.10">
    <property type="entry name" value="Serralysin-like metalloprotease, C-terminal"/>
    <property type="match status" value="1"/>
</dbReference>
<dbReference type="PROSITE" id="PS51688">
    <property type="entry name" value="ICA"/>
    <property type="match status" value="1"/>
</dbReference>
<organism evidence="3 4">
    <name type="scientific">Spirosoma aureum</name>
    <dbReference type="NCBI Taxonomy" id="2692134"/>
    <lineage>
        <taxon>Bacteria</taxon>
        <taxon>Pseudomonadati</taxon>
        <taxon>Bacteroidota</taxon>
        <taxon>Cytophagia</taxon>
        <taxon>Cytophagales</taxon>
        <taxon>Cytophagaceae</taxon>
        <taxon>Spirosoma</taxon>
    </lineage>
</organism>
<evidence type="ECO:0000313" key="3">
    <source>
        <dbReference type="EMBL" id="QIP17298.1"/>
    </source>
</evidence>
<dbReference type="RefSeq" id="WP_167218012.1">
    <property type="nucleotide sequence ID" value="NZ_CP050063.1"/>
</dbReference>
<evidence type="ECO:0000313" key="4">
    <source>
        <dbReference type="Proteomes" id="UP000501802"/>
    </source>
</evidence>
<keyword evidence="1" id="KW-0175">Coiled coil</keyword>
<dbReference type="InterPro" id="IPR011049">
    <property type="entry name" value="Serralysin-like_metalloprot_C"/>
</dbReference>
<dbReference type="InterPro" id="IPR030392">
    <property type="entry name" value="S74_ICA"/>
</dbReference>